<feature type="domain" description="Peptidase M48" evidence="8">
    <location>
        <begin position="170"/>
        <end position="340"/>
    </location>
</feature>
<accession>A0ABT5K735</accession>
<keyword evidence="7" id="KW-1133">Transmembrane helix</keyword>
<keyword evidence="7" id="KW-0472">Membrane</keyword>
<gene>
    <name evidence="9" type="ORF">OIK44_24865</name>
</gene>
<dbReference type="InterPro" id="IPR051156">
    <property type="entry name" value="Mito/Outer_Membr_Metalloprot"/>
</dbReference>
<sequence>MSSIHAHLSGSSFPPEGLRVTARFEAGKLRIEAAGPLLELDPDQLIVSVGGFEEPQLYLNWLDANGKQAALQALAEADIAALLATAPAPLQAQLQQQWRQRGRQHRQVWGWLGGLAGAALLLGALAWWQAPRAAAWLAGLVPVAVEEKLGLAVLAQVRAQGGLLDSGAAQQAVQRIGADLTRGSRYQYRWFVKKDASVNAFAMPGGYVVVHTGLLEQAAGPTELAAVLAHEVQHIEQRHSLKQMIGALGWGALLSVTLGDVSGVAAPLAHQAGTLYFSRDMEEEADRLGFQALLRAHISPDGMLTFFQKLEKTTAGAAALPAWASSHPQTGERIERIRALIAQQPCPPCRPLDGDWRAVVGSLGAAK</sequence>
<evidence type="ECO:0000256" key="4">
    <source>
        <dbReference type="ARBA" id="ARBA00022833"/>
    </source>
</evidence>
<evidence type="ECO:0000256" key="6">
    <source>
        <dbReference type="RuleBase" id="RU003983"/>
    </source>
</evidence>
<keyword evidence="3 6" id="KW-0378">Hydrolase</keyword>
<comment type="cofactor">
    <cofactor evidence="6">
        <name>Zn(2+)</name>
        <dbReference type="ChEBI" id="CHEBI:29105"/>
    </cofactor>
    <text evidence="6">Binds 1 zinc ion per subunit.</text>
</comment>
<proteinExistence type="inferred from homology"/>
<evidence type="ECO:0000313" key="9">
    <source>
        <dbReference type="EMBL" id="MDC8760823.1"/>
    </source>
</evidence>
<dbReference type="RefSeq" id="WP_273674838.1">
    <property type="nucleotide sequence ID" value="NZ_JAQQXR010000019.1"/>
</dbReference>
<dbReference type="PANTHER" id="PTHR22726">
    <property type="entry name" value="METALLOENDOPEPTIDASE OMA1"/>
    <property type="match status" value="1"/>
</dbReference>
<dbReference type="PANTHER" id="PTHR22726:SF1">
    <property type="entry name" value="METALLOENDOPEPTIDASE OMA1, MITOCHONDRIAL"/>
    <property type="match status" value="1"/>
</dbReference>
<keyword evidence="1 6" id="KW-0645">Protease</keyword>
<dbReference type="Pfam" id="PF01435">
    <property type="entry name" value="Peptidase_M48"/>
    <property type="match status" value="1"/>
</dbReference>
<feature type="transmembrane region" description="Helical" evidence="7">
    <location>
        <begin position="108"/>
        <end position="128"/>
    </location>
</feature>
<dbReference type="EMBL" id="JAQQXR010000019">
    <property type="protein sequence ID" value="MDC8760823.1"/>
    <property type="molecule type" value="Genomic_DNA"/>
</dbReference>
<evidence type="ECO:0000259" key="8">
    <source>
        <dbReference type="Pfam" id="PF01435"/>
    </source>
</evidence>
<name>A0ABT5K735_9BURK</name>
<keyword evidence="2" id="KW-0479">Metal-binding</keyword>
<keyword evidence="7" id="KW-0812">Transmembrane</keyword>
<keyword evidence="5 6" id="KW-0482">Metalloprotease</keyword>
<keyword evidence="4 6" id="KW-0862">Zinc</keyword>
<comment type="similarity">
    <text evidence="6">Belongs to the peptidase M48 family.</text>
</comment>
<evidence type="ECO:0000313" key="10">
    <source>
        <dbReference type="Proteomes" id="UP001221208"/>
    </source>
</evidence>
<evidence type="ECO:0000256" key="7">
    <source>
        <dbReference type="SAM" id="Phobius"/>
    </source>
</evidence>
<protein>
    <submittedName>
        <fullName evidence="9">M48 family metallopeptidase</fullName>
    </submittedName>
</protein>
<comment type="caution">
    <text evidence="9">The sequence shown here is derived from an EMBL/GenBank/DDBJ whole genome shotgun (WGS) entry which is preliminary data.</text>
</comment>
<evidence type="ECO:0000256" key="1">
    <source>
        <dbReference type="ARBA" id="ARBA00022670"/>
    </source>
</evidence>
<evidence type="ECO:0000256" key="5">
    <source>
        <dbReference type="ARBA" id="ARBA00023049"/>
    </source>
</evidence>
<dbReference type="CDD" id="cd07332">
    <property type="entry name" value="M48C_Oma1_like"/>
    <property type="match status" value="1"/>
</dbReference>
<reference evidence="9 10" key="1">
    <citation type="submission" date="2022-10" db="EMBL/GenBank/DDBJ databases">
        <title>Janthinobacterium sp. hw3 Genome sequencing.</title>
        <authorList>
            <person name="Park S."/>
        </authorList>
    </citation>
    <scope>NUCLEOTIDE SEQUENCE [LARGE SCALE GENOMIC DNA]</scope>
    <source>
        <strain evidence="10">hw3</strain>
    </source>
</reference>
<dbReference type="InterPro" id="IPR001915">
    <property type="entry name" value="Peptidase_M48"/>
</dbReference>
<keyword evidence="10" id="KW-1185">Reference proteome</keyword>
<dbReference type="Gene3D" id="3.30.2010.10">
    <property type="entry name" value="Metalloproteases ('zincins'), catalytic domain"/>
    <property type="match status" value="1"/>
</dbReference>
<evidence type="ECO:0000256" key="3">
    <source>
        <dbReference type="ARBA" id="ARBA00022801"/>
    </source>
</evidence>
<organism evidence="9 10">
    <name type="scientific">Janthinobacterium fluminis</name>
    <dbReference type="NCBI Taxonomy" id="2987524"/>
    <lineage>
        <taxon>Bacteria</taxon>
        <taxon>Pseudomonadati</taxon>
        <taxon>Pseudomonadota</taxon>
        <taxon>Betaproteobacteria</taxon>
        <taxon>Burkholderiales</taxon>
        <taxon>Oxalobacteraceae</taxon>
        <taxon>Janthinobacterium</taxon>
    </lineage>
</organism>
<evidence type="ECO:0000256" key="2">
    <source>
        <dbReference type="ARBA" id="ARBA00022723"/>
    </source>
</evidence>
<dbReference type="Proteomes" id="UP001221208">
    <property type="component" value="Unassembled WGS sequence"/>
</dbReference>